<dbReference type="Pfam" id="PF00163">
    <property type="entry name" value="Ribosomal_S4"/>
    <property type="match status" value="1"/>
</dbReference>
<dbReference type="Gene3D" id="3.10.290.10">
    <property type="entry name" value="RNA-binding S4 domain"/>
    <property type="match status" value="1"/>
</dbReference>
<dbReference type="NCBIfam" id="NF003717">
    <property type="entry name" value="PRK05327.1"/>
    <property type="match status" value="1"/>
</dbReference>
<dbReference type="CDD" id="cd00165">
    <property type="entry name" value="S4"/>
    <property type="match status" value="1"/>
</dbReference>
<dbReference type="NCBIfam" id="TIGR01017">
    <property type="entry name" value="rpsD_bact"/>
    <property type="match status" value="1"/>
</dbReference>
<dbReference type="GO" id="GO:0019843">
    <property type="term" value="F:rRNA binding"/>
    <property type="evidence" value="ECO:0007669"/>
    <property type="project" value="UniProtKB-UniRule"/>
</dbReference>
<dbReference type="FunFam" id="3.10.290.10:FF:000001">
    <property type="entry name" value="30S ribosomal protein S4"/>
    <property type="match status" value="1"/>
</dbReference>
<protein>
    <recommendedName>
        <fullName evidence="6 7">Small ribosomal subunit protein uS4</fullName>
    </recommendedName>
</protein>
<gene>
    <name evidence="7 11" type="primary">rpsD</name>
    <name evidence="11" type="ORF">JW984_09675</name>
</gene>
<dbReference type="InterPro" id="IPR022801">
    <property type="entry name" value="Ribosomal_uS4"/>
</dbReference>
<comment type="caution">
    <text evidence="11">The sequence shown here is derived from an EMBL/GenBank/DDBJ whole genome shotgun (WGS) entry which is preliminary data.</text>
</comment>
<dbReference type="InterPro" id="IPR005709">
    <property type="entry name" value="Ribosomal_uS4_bac-type"/>
</dbReference>
<dbReference type="GO" id="GO:0042274">
    <property type="term" value="P:ribosomal small subunit biogenesis"/>
    <property type="evidence" value="ECO:0007669"/>
    <property type="project" value="TreeGrafter"/>
</dbReference>
<dbReference type="FunFam" id="1.10.1050.10:FF:000001">
    <property type="entry name" value="30S ribosomal protein S4"/>
    <property type="match status" value="1"/>
</dbReference>
<dbReference type="AlphaFoldDB" id="A0A9D8KFY2"/>
<evidence type="ECO:0000259" key="9">
    <source>
        <dbReference type="SMART" id="SM00363"/>
    </source>
</evidence>
<dbReference type="EMBL" id="JAFGIX010000049">
    <property type="protein sequence ID" value="MBN1573449.1"/>
    <property type="molecule type" value="Genomic_DNA"/>
</dbReference>
<dbReference type="Gene3D" id="1.10.1050.10">
    <property type="entry name" value="Ribosomal Protein S4 Delta 41, Chain A, domain 1"/>
    <property type="match status" value="1"/>
</dbReference>
<evidence type="ECO:0000256" key="7">
    <source>
        <dbReference type="HAMAP-Rule" id="MF_01306"/>
    </source>
</evidence>
<dbReference type="PROSITE" id="PS50889">
    <property type="entry name" value="S4"/>
    <property type="match status" value="1"/>
</dbReference>
<evidence type="ECO:0000256" key="3">
    <source>
        <dbReference type="ARBA" id="ARBA00022884"/>
    </source>
</evidence>
<dbReference type="SUPFAM" id="SSF55174">
    <property type="entry name" value="Alpha-L RNA-binding motif"/>
    <property type="match status" value="1"/>
</dbReference>
<dbReference type="Pfam" id="PF01479">
    <property type="entry name" value="S4"/>
    <property type="match status" value="1"/>
</dbReference>
<dbReference type="GO" id="GO:0015935">
    <property type="term" value="C:small ribosomal subunit"/>
    <property type="evidence" value="ECO:0007669"/>
    <property type="project" value="InterPro"/>
</dbReference>
<name>A0A9D8KFY2_9DELT</name>
<feature type="domain" description="RNA-binding S4" evidence="9">
    <location>
        <begin position="98"/>
        <end position="158"/>
    </location>
</feature>
<dbReference type="PANTHER" id="PTHR11831">
    <property type="entry name" value="30S 40S RIBOSOMAL PROTEIN"/>
    <property type="match status" value="1"/>
</dbReference>
<evidence type="ECO:0000256" key="5">
    <source>
        <dbReference type="ARBA" id="ARBA00023274"/>
    </source>
</evidence>
<keyword evidence="5 7" id="KW-0687">Ribonucleoprotein</keyword>
<evidence type="ECO:0000256" key="2">
    <source>
        <dbReference type="ARBA" id="ARBA00022730"/>
    </source>
</evidence>
<evidence type="ECO:0000256" key="8">
    <source>
        <dbReference type="RuleBase" id="RU003699"/>
    </source>
</evidence>
<keyword evidence="4 7" id="KW-0689">Ribosomal protein</keyword>
<dbReference type="Proteomes" id="UP000809273">
    <property type="component" value="Unassembled WGS sequence"/>
</dbReference>
<dbReference type="GO" id="GO:0003735">
    <property type="term" value="F:structural constituent of ribosome"/>
    <property type="evidence" value="ECO:0007669"/>
    <property type="project" value="InterPro"/>
</dbReference>
<dbReference type="PANTHER" id="PTHR11831:SF4">
    <property type="entry name" value="SMALL RIBOSOMAL SUBUNIT PROTEIN US4M"/>
    <property type="match status" value="1"/>
</dbReference>
<comment type="function">
    <text evidence="7">With S5 and S12 plays an important role in translational accuracy.</text>
</comment>
<reference evidence="11" key="1">
    <citation type="journal article" date="2021" name="Environ. Microbiol.">
        <title>Genomic characterization of three novel Desulfobacterota classes expand the metabolic and phylogenetic diversity of the phylum.</title>
        <authorList>
            <person name="Murphy C.L."/>
            <person name="Biggerstaff J."/>
            <person name="Eichhorn A."/>
            <person name="Ewing E."/>
            <person name="Shahan R."/>
            <person name="Soriano D."/>
            <person name="Stewart S."/>
            <person name="VanMol K."/>
            <person name="Walker R."/>
            <person name="Walters P."/>
            <person name="Elshahed M.S."/>
            <person name="Youssef N.H."/>
        </authorList>
    </citation>
    <scope>NUCLEOTIDE SEQUENCE</scope>
    <source>
        <strain evidence="11">Zod_Metabat.24</strain>
    </source>
</reference>
<keyword evidence="3 7" id="KW-0694">RNA-binding</keyword>
<comment type="subunit">
    <text evidence="7">Part of the 30S ribosomal subunit. Contacts protein S5. The interaction surface between S4 and S5 is involved in control of translational fidelity.</text>
</comment>
<dbReference type="InterPro" id="IPR002942">
    <property type="entry name" value="S4_RNA-bd"/>
</dbReference>
<feature type="domain" description="Small ribosomal subunit protein uS4 N-terminal" evidence="10">
    <location>
        <begin position="3"/>
        <end position="97"/>
    </location>
</feature>
<evidence type="ECO:0000259" key="10">
    <source>
        <dbReference type="SMART" id="SM01390"/>
    </source>
</evidence>
<evidence type="ECO:0000313" key="11">
    <source>
        <dbReference type="EMBL" id="MBN1573449.1"/>
    </source>
</evidence>
<keyword evidence="2 7" id="KW-0699">rRNA-binding</keyword>
<dbReference type="InterPro" id="IPR018079">
    <property type="entry name" value="Ribosomal_uS4_CS"/>
</dbReference>
<proteinExistence type="inferred from homology"/>
<evidence type="ECO:0000256" key="1">
    <source>
        <dbReference type="ARBA" id="ARBA00007465"/>
    </source>
</evidence>
<dbReference type="PROSITE" id="PS00632">
    <property type="entry name" value="RIBOSOMAL_S4"/>
    <property type="match status" value="1"/>
</dbReference>
<dbReference type="InterPro" id="IPR001912">
    <property type="entry name" value="Ribosomal_uS4_N"/>
</dbReference>
<evidence type="ECO:0000256" key="4">
    <source>
        <dbReference type="ARBA" id="ARBA00022980"/>
    </source>
</evidence>
<comment type="similarity">
    <text evidence="1 7 8">Belongs to the universal ribosomal protein uS4 family.</text>
</comment>
<accession>A0A9D8KFY2</accession>
<dbReference type="HAMAP" id="MF_01306_B">
    <property type="entry name" value="Ribosomal_uS4_B"/>
    <property type="match status" value="1"/>
</dbReference>
<dbReference type="SMART" id="SM01390">
    <property type="entry name" value="Ribosomal_S4"/>
    <property type="match status" value="1"/>
</dbReference>
<evidence type="ECO:0000256" key="6">
    <source>
        <dbReference type="ARBA" id="ARBA00035254"/>
    </source>
</evidence>
<evidence type="ECO:0000313" key="12">
    <source>
        <dbReference type="Proteomes" id="UP000809273"/>
    </source>
</evidence>
<dbReference type="GO" id="GO:0006412">
    <property type="term" value="P:translation"/>
    <property type="evidence" value="ECO:0007669"/>
    <property type="project" value="UniProtKB-UniRule"/>
</dbReference>
<dbReference type="InterPro" id="IPR036986">
    <property type="entry name" value="S4_RNA-bd_sf"/>
</dbReference>
<organism evidence="11 12">
    <name type="scientific">Candidatus Zymogenus saltonus</name>
    <dbReference type="NCBI Taxonomy" id="2844893"/>
    <lineage>
        <taxon>Bacteria</taxon>
        <taxon>Deltaproteobacteria</taxon>
        <taxon>Candidatus Zymogenia</taxon>
        <taxon>Candidatus Zymogeniales</taxon>
        <taxon>Candidatus Zymogenaceae</taxon>
        <taxon>Candidatus Zymogenus</taxon>
    </lineage>
</organism>
<sequence>MARYRGPVCKLCRREGMKLFLKGDRCFGEKCAIERRNYPPGEHGQGRTKFSEYGNQLREKQKVKRMYGVLESQFHRYFKEAERIKGITGENLLILLERRLDNMVYRLGFAGSRSEARQLVRHSHFLINGRKVNIPSFLTSPDDKIQLREKSRKIGKILDSLETVARRGIPSWLDYDKNSFTGTIKALPSREELTMPISENLIVELYSK</sequence>
<comment type="function">
    <text evidence="7">One of the primary rRNA binding proteins, it binds directly to 16S rRNA where it nucleates assembly of the body of the 30S subunit.</text>
</comment>
<dbReference type="SMART" id="SM00363">
    <property type="entry name" value="S4"/>
    <property type="match status" value="1"/>
</dbReference>
<reference evidence="11" key="2">
    <citation type="submission" date="2021-01" db="EMBL/GenBank/DDBJ databases">
        <authorList>
            <person name="Hahn C.R."/>
            <person name="Youssef N.H."/>
            <person name="Elshahed M."/>
        </authorList>
    </citation>
    <scope>NUCLEOTIDE SEQUENCE</scope>
    <source>
        <strain evidence="11">Zod_Metabat.24</strain>
    </source>
</reference>